<dbReference type="PANTHER" id="PTHR32063:SF18">
    <property type="entry name" value="CATION EFFLUX SYSTEM PROTEIN"/>
    <property type="match status" value="1"/>
</dbReference>
<gene>
    <name evidence="2" type="ORF">CWI71_03490</name>
</gene>
<protein>
    <submittedName>
        <fullName evidence="2">MFS transporter</fullName>
    </submittedName>
</protein>
<sequence length="1034" mass="114878">MDIARYSIRRSTSSWMLLILLLVGGVLALTNIGRLEDPEFTLKKAMVITAYPGSTAQQVEEEVTYRIENALQELGNIDHISSISKPGLSQITIDMKTTLRAHEMPQIWDELRRKVNDVTRQLPPGVQQPMVRDDFADVYGIMLAVTGQGYSYEDIENYTDFLRRELVLVEGVGKVTVAGEQQEQVIVEISRSKLANVGIPPQQVINLLQTQNLVSDAGRVLSGEERIRLHTTGEFAAVTDLANLMISNPGADERILLRDVASVRRDYEEIPSHLVRFNGEPSLWLGISFADDVNVVEVGQRVEQRLAELKYAQPIGMQWHYIYNQPAEVDASVQNFLLNLAEAVAIVVIALLLTMGLRSGVLIGGVLLITVLGSFIFMYLMDIQLQRVSLGALIIALGMLVDNAIVIAEGMLVGIRRGLSRIQAASVIVQQNMWPLLGATAVAVIAFAPIGLSEDASGEYANSLFWVLFISLFLSWFTAITLTPFLGNLLYRRDARALSAKEQPEDDDHVYQHWVFRGYRRLLRRFLRWRKTTMLFMLLLLGIAIAGFTTVKQSFFPPSTTPMLFVDVWYPQGTDIRVTAERVGELEDYLRENYPQLTYVASTVGRGAPRFTLTYMVEKSYESYGQLILRAADSSQLRQIDAGLTQYLNTHQPDVEYKFKPVEMGPSQAAKIEARFSGPDPHVLHQLAAQAEAVMRDDPGIYNLRNDWRQRTKVLQPVFNEAAARRLGITKADVDSVLKRNFSGQTVGLFRDGTKLLPIVVQAPLAERREIADWHELQVYSQALQQNVPLAQVVLNMELVAEDYLILRRDRKRTLTVMADHDIFGEETAAMVLARIRPAIEAIPLPPGYQLQWGGEHEASKKATGAVFQALPLAFVVMFIITVLLFSSIRQAGVLWTTVPLSIIGVTLGLALTGQPFGFMALLGFLSLSGMLIKNGVVLLEQIRVESAAGKSALQALEDAAVSRVRPVVMAAVTTILGMVPLLFDDFFVSMAVVIMFGLGFATLLTLVVVPVMYALVMRVPRTDTTRASSVADS</sequence>
<feature type="transmembrane region" description="Helical" evidence="1">
    <location>
        <begin position="918"/>
        <end position="940"/>
    </location>
</feature>
<feature type="transmembrane region" description="Helical" evidence="1">
    <location>
        <begin position="434"/>
        <end position="452"/>
    </location>
</feature>
<dbReference type="Pfam" id="PF00873">
    <property type="entry name" value="ACR_tran"/>
    <property type="match status" value="1"/>
</dbReference>
<evidence type="ECO:0000313" key="2">
    <source>
        <dbReference type="EMBL" id="RUO62510.1"/>
    </source>
</evidence>
<dbReference type="InterPro" id="IPR001036">
    <property type="entry name" value="Acrflvin-R"/>
</dbReference>
<comment type="caution">
    <text evidence="2">The sequence shown here is derived from an EMBL/GenBank/DDBJ whole genome shotgun (WGS) entry which is preliminary data.</text>
</comment>
<feature type="transmembrane region" description="Helical" evidence="1">
    <location>
        <begin position="392"/>
        <end position="413"/>
    </location>
</feature>
<feature type="transmembrane region" description="Helical" evidence="1">
    <location>
        <begin position="361"/>
        <end position="380"/>
    </location>
</feature>
<dbReference type="OrthoDB" id="9757940at2"/>
<dbReference type="SUPFAM" id="SSF82714">
    <property type="entry name" value="Multidrug efflux transporter AcrB TolC docking domain, DN and DC subdomains"/>
    <property type="match status" value="2"/>
</dbReference>
<keyword evidence="1" id="KW-0472">Membrane</keyword>
<dbReference type="GO" id="GO:0042910">
    <property type="term" value="F:xenobiotic transmembrane transporter activity"/>
    <property type="evidence" value="ECO:0007669"/>
    <property type="project" value="TreeGrafter"/>
</dbReference>
<name>A0A432YNI7_9GAMM</name>
<evidence type="ECO:0000256" key="1">
    <source>
        <dbReference type="SAM" id="Phobius"/>
    </source>
</evidence>
<dbReference type="InterPro" id="IPR027463">
    <property type="entry name" value="AcrB_DN_DC_subdom"/>
</dbReference>
<feature type="transmembrane region" description="Helical" evidence="1">
    <location>
        <begin position="961"/>
        <end position="984"/>
    </location>
</feature>
<feature type="transmembrane region" description="Helical" evidence="1">
    <location>
        <begin position="336"/>
        <end position="354"/>
    </location>
</feature>
<dbReference type="AlphaFoldDB" id="A0A432YNI7"/>
<feature type="transmembrane region" description="Helical" evidence="1">
    <location>
        <begin position="866"/>
        <end position="886"/>
    </location>
</feature>
<dbReference type="RefSeq" id="WP_126753875.1">
    <property type="nucleotide sequence ID" value="NZ_PIPY01000003.1"/>
</dbReference>
<dbReference type="Gene3D" id="3.30.2090.10">
    <property type="entry name" value="Multidrug efflux transporter AcrB TolC docking domain, DN and DC subdomains"/>
    <property type="match status" value="2"/>
</dbReference>
<keyword evidence="3" id="KW-1185">Reference proteome</keyword>
<dbReference type="Gene3D" id="3.30.70.1430">
    <property type="entry name" value="Multidrug efflux transporter AcrB pore domain"/>
    <property type="match status" value="2"/>
</dbReference>
<dbReference type="Gene3D" id="3.30.70.1440">
    <property type="entry name" value="Multidrug efflux transporter AcrB pore domain"/>
    <property type="match status" value="1"/>
</dbReference>
<dbReference type="Gene3D" id="1.20.1640.10">
    <property type="entry name" value="Multidrug efflux transporter AcrB transmembrane domain"/>
    <property type="match status" value="2"/>
</dbReference>
<dbReference type="Gene3D" id="3.30.70.1320">
    <property type="entry name" value="Multidrug efflux transporter AcrB pore domain like"/>
    <property type="match status" value="1"/>
</dbReference>
<keyword evidence="1" id="KW-1133">Transmembrane helix</keyword>
<dbReference type="PRINTS" id="PR00702">
    <property type="entry name" value="ACRIFLAVINRP"/>
</dbReference>
<feature type="transmembrane region" description="Helical" evidence="1">
    <location>
        <begin position="990"/>
        <end position="1017"/>
    </location>
</feature>
<feature type="transmembrane region" description="Helical" evidence="1">
    <location>
        <begin position="533"/>
        <end position="551"/>
    </location>
</feature>
<dbReference type="GO" id="GO:0005886">
    <property type="term" value="C:plasma membrane"/>
    <property type="evidence" value="ECO:0007669"/>
    <property type="project" value="TreeGrafter"/>
</dbReference>
<proteinExistence type="predicted"/>
<feature type="transmembrane region" description="Helical" evidence="1">
    <location>
        <begin position="893"/>
        <end position="912"/>
    </location>
</feature>
<reference evidence="3" key="1">
    <citation type="journal article" date="2018" name="Front. Microbiol.">
        <title>Genome-Based Analysis Reveals the Taxonomy and Diversity of the Family Idiomarinaceae.</title>
        <authorList>
            <person name="Liu Y."/>
            <person name="Lai Q."/>
            <person name="Shao Z."/>
        </authorList>
    </citation>
    <scope>NUCLEOTIDE SEQUENCE [LARGE SCALE GENOMIC DNA]</scope>
    <source>
        <strain evidence="3">CVS-6</strain>
    </source>
</reference>
<keyword evidence="1" id="KW-0812">Transmembrane</keyword>
<feature type="transmembrane region" description="Helical" evidence="1">
    <location>
        <begin position="464"/>
        <end position="491"/>
    </location>
</feature>
<dbReference type="PANTHER" id="PTHR32063">
    <property type="match status" value="1"/>
</dbReference>
<dbReference type="SUPFAM" id="SSF82866">
    <property type="entry name" value="Multidrug efflux transporter AcrB transmembrane domain"/>
    <property type="match status" value="2"/>
</dbReference>
<dbReference type="Proteomes" id="UP000288259">
    <property type="component" value="Unassembled WGS sequence"/>
</dbReference>
<dbReference type="EMBL" id="PIPY01000003">
    <property type="protein sequence ID" value="RUO62510.1"/>
    <property type="molecule type" value="Genomic_DNA"/>
</dbReference>
<accession>A0A432YNI7</accession>
<dbReference type="SUPFAM" id="SSF82693">
    <property type="entry name" value="Multidrug efflux transporter AcrB pore domain, PN1, PN2, PC1 and PC2 subdomains"/>
    <property type="match status" value="2"/>
</dbReference>
<evidence type="ECO:0000313" key="3">
    <source>
        <dbReference type="Proteomes" id="UP000288259"/>
    </source>
</evidence>
<organism evidence="2 3">
    <name type="scientific">Pseudidiomarina insulisalsae</name>
    <dbReference type="NCBI Taxonomy" id="575789"/>
    <lineage>
        <taxon>Bacteria</taxon>
        <taxon>Pseudomonadati</taxon>
        <taxon>Pseudomonadota</taxon>
        <taxon>Gammaproteobacteria</taxon>
        <taxon>Alteromonadales</taxon>
        <taxon>Idiomarinaceae</taxon>
        <taxon>Pseudidiomarina</taxon>
    </lineage>
</organism>